<evidence type="ECO:0000313" key="1">
    <source>
        <dbReference type="EMBL" id="CAE8724152.1"/>
    </source>
</evidence>
<comment type="caution">
    <text evidence="1">The sequence shown here is derived from an EMBL/GenBank/DDBJ whole genome shotgun (WGS) entry which is preliminary data.</text>
</comment>
<reference evidence="1" key="1">
    <citation type="submission" date="2021-02" db="EMBL/GenBank/DDBJ databases">
        <authorList>
            <person name="Dougan E. K."/>
            <person name="Rhodes N."/>
            <person name="Thang M."/>
            <person name="Chan C."/>
        </authorList>
    </citation>
    <scope>NUCLEOTIDE SEQUENCE</scope>
</reference>
<dbReference type="Gene3D" id="2.130.10.30">
    <property type="entry name" value="Regulator of chromosome condensation 1/beta-lactamase-inhibitor protein II"/>
    <property type="match status" value="1"/>
</dbReference>
<dbReference type="InterPro" id="IPR009091">
    <property type="entry name" value="RCC1/BLIP-II"/>
</dbReference>
<dbReference type="SUPFAM" id="SSF50985">
    <property type="entry name" value="RCC1/BLIP-II"/>
    <property type="match status" value="1"/>
</dbReference>
<proteinExistence type="predicted"/>
<dbReference type="AlphaFoldDB" id="A0A813L7F5"/>
<dbReference type="EMBL" id="CAJNNW010034848">
    <property type="protein sequence ID" value="CAE8724152.1"/>
    <property type="molecule type" value="Genomic_DNA"/>
</dbReference>
<name>A0A813L7F5_POLGL</name>
<sequence length="261" mass="27281">MDVTVCLLSGATKTLRIERDSCIGDLRANAKKSFSCNVVHLVTLEGKELPDSAAVPVDEPLTAVVAPFIVCSTERAFAALPGNGSLITWGHASCGGDSSTVQGRSLRHIYATRCAFDGAVCTWGNRMYGGDSSAVHSSLHRGIGQIFSTDYAFAALTEAGSVITWGNPRFGGDSLSAQPKLAQSPVMQLFSTRYAFAALTAAGKVVTWGNIAAGGDSSAVEFQLQESSVKHIHSNGFAFAALQSDGNVVTWGHPTFGGDCS</sequence>
<dbReference type="Proteomes" id="UP000626109">
    <property type="component" value="Unassembled WGS sequence"/>
</dbReference>
<evidence type="ECO:0000313" key="2">
    <source>
        <dbReference type="Proteomes" id="UP000626109"/>
    </source>
</evidence>
<accession>A0A813L7F5</accession>
<gene>
    <name evidence="1" type="ORF">PGLA2088_LOCUS43561</name>
</gene>
<feature type="non-terminal residue" evidence="1">
    <location>
        <position position="261"/>
    </location>
</feature>
<organism evidence="1 2">
    <name type="scientific">Polarella glacialis</name>
    <name type="common">Dinoflagellate</name>
    <dbReference type="NCBI Taxonomy" id="89957"/>
    <lineage>
        <taxon>Eukaryota</taxon>
        <taxon>Sar</taxon>
        <taxon>Alveolata</taxon>
        <taxon>Dinophyceae</taxon>
        <taxon>Suessiales</taxon>
        <taxon>Suessiaceae</taxon>
        <taxon>Polarella</taxon>
    </lineage>
</organism>
<protein>
    <submittedName>
        <fullName evidence="1">Uncharacterized protein</fullName>
    </submittedName>
</protein>